<protein>
    <submittedName>
        <fullName evidence="1">Uncharacterized protein</fullName>
    </submittedName>
</protein>
<dbReference type="Proteomes" id="UP000634136">
    <property type="component" value="Unassembled WGS sequence"/>
</dbReference>
<comment type="caution">
    <text evidence="1">The sequence shown here is derived from an EMBL/GenBank/DDBJ whole genome shotgun (WGS) entry which is preliminary data.</text>
</comment>
<gene>
    <name evidence="1" type="ORF">G2W53_001579</name>
</gene>
<name>A0A834XG67_9FABA</name>
<evidence type="ECO:0000313" key="1">
    <source>
        <dbReference type="EMBL" id="KAF7844674.1"/>
    </source>
</evidence>
<reference evidence="1" key="1">
    <citation type="submission" date="2020-09" db="EMBL/GenBank/DDBJ databases">
        <title>Genome-Enabled Discovery of Anthraquinone Biosynthesis in Senna tora.</title>
        <authorList>
            <person name="Kang S.-H."/>
            <person name="Pandey R.P."/>
            <person name="Lee C.-M."/>
            <person name="Sim J.-S."/>
            <person name="Jeong J.-T."/>
            <person name="Choi B.-S."/>
            <person name="Jung M."/>
            <person name="Ginzburg D."/>
            <person name="Zhao K."/>
            <person name="Won S.Y."/>
            <person name="Oh T.-J."/>
            <person name="Yu Y."/>
            <person name="Kim N.-H."/>
            <person name="Lee O.R."/>
            <person name="Lee T.-H."/>
            <person name="Bashyal P."/>
            <person name="Kim T.-S."/>
            <person name="Lee W.-H."/>
            <person name="Kawkins C."/>
            <person name="Kim C.-K."/>
            <person name="Kim J.S."/>
            <person name="Ahn B.O."/>
            <person name="Rhee S.Y."/>
            <person name="Sohng J.K."/>
        </authorList>
    </citation>
    <scope>NUCLEOTIDE SEQUENCE</scope>
    <source>
        <tissue evidence="1">Leaf</tissue>
    </source>
</reference>
<accession>A0A834XG67</accession>
<evidence type="ECO:0000313" key="2">
    <source>
        <dbReference type="Proteomes" id="UP000634136"/>
    </source>
</evidence>
<sequence length="98" mass="11329">MVYSYELCALTEFVVALTSFKFIHNDWLPSRALCSYRIVGCLYELCVHTSYKMVVCPCMLCFHMEWLVALACFVLIRNGVHLLMSPLDIAQGIDYHEQ</sequence>
<keyword evidence="2" id="KW-1185">Reference proteome</keyword>
<dbReference type="EMBL" id="JAAIUW010000001">
    <property type="protein sequence ID" value="KAF7844674.1"/>
    <property type="molecule type" value="Genomic_DNA"/>
</dbReference>
<organism evidence="1 2">
    <name type="scientific">Senna tora</name>
    <dbReference type="NCBI Taxonomy" id="362788"/>
    <lineage>
        <taxon>Eukaryota</taxon>
        <taxon>Viridiplantae</taxon>
        <taxon>Streptophyta</taxon>
        <taxon>Embryophyta</taxon>
        <taxon>Tracheophyta</taxon>
        <taxon>Spermatophyta</taxon>
        <taxon>Magnoliopsida</taxon>
        <taxon>eudicotyledons</taxon>
        <taxon>Gunneridae</taxon>
        <taxon>Pentapetalae</taxon>
        <taxon>rosids</taxon>
        <taxon>fabids</taxon>
        <taxon>Fabales</taxon>
        <taxon>Fabaceae</taxon>
        <taxon>Caesalpinioideae</taxon>
        <taxon>Cassia clade</taxon>
        <taxon>Senna</taxon>
    </lineage>
</organism>
<dbReference type="AlphaFoldDB" id="A0A834XG67"/>
<proteinExistence type="predicted"/>